<gene>
    <name evidence="6" type="ORF">PHPALM_30832</name>
</gene>
<evidence type="ECO:0000313" key="7">
    <source>
        <dbReference type="Proteomes" id="UP000237271"/>
    </source>
</evidence>
<dbReference type="Proteomes" id="UP000237271">
    <property type="component" value="Unassembled WGS sequence"/>
</dbReference>
<evidence type="ECO:0000313" key="6">
    <source>
        <dbReference type="EMBL" id="POM60329.1"/>
    </source>
</evidence>
<proteinExistence type="inferred from homology"/>
<evidence type="ECO:0000256" key="2">
    <source>
        <dbReference type="ARBA" id="ARBA00010400"/>
    </source>
</evidence>
<comment type="caution">
    <text evidence="6">The sequence shown here is derived from an EMBL/GenBank/DDBJ whole genome shotgun (WGS) entry which is preliminary data.</text>
</comment>
<evidence type="ECO:0000256" key="3">
    <source>
        <dbReference type="ARBA" id="ARBA00022525"/>
    </source>
</evidence>
<comment type="function">
    <text evidence="5">Effector that suppresses plant defense responses during pathogen infection.</text>
</comment>
<evidence type="ECO:0000256" key="4">
    <source>
        <dbReference type="ARBA" id="ARBA00022729"/>
    </source>
</evidence>
<sequence>MMRLSCVILVAAVTVLSNCDVVSTNLINVSTARKMDLVQSVDTVQTDSDNRYLRIYDTDTNEEERAFNWSKLFDFKKWFGKTVKKNEVSDFAQQNIANMLVDPRFKKKMFKQWNLYTMNEITTKIGDKTLRFPTVQKLMNEYRLVRKTSK</sequence>
<dbReference type="EMBL" id="NCKW01016893">
    <property type="protein sequence ID" value="POM60329.1"/>
    <property type="molecule type" value="Genomic_DNA"/>
</dbReference>
<organism evidence="6 7">
    <name type="scientific">Phytophthora palmivora</name>
    <dbReference type="NCBI Taxonomy" id="4796"/>
    <lineage>
        <taxon>Eukaryota</taxon>
        <taxon>Sar</taxon>
        <taxon>Stramenopiles</taxon>
        <taxon>Oomycota</taxon>
        <taxon>Peronosporomycetes</taxon>
        <taxon>Peronosporales</taxon>
        <taxon>Peronosporaceae</taxon>
        <taxon>Phytophthora</taxon>
    </lineage>
</organism>
<keyword evidence="3 5" id="KW-0964">Secreted</keyword>
<feature type="chain" id="PRO_5028524444" description="RxLR effector protein" evidence="5">
    <location>
        <begin position="25"/>
        <end position="150"/>
    </location>
</feature>
<dbReference type="OrthoDB" id="120560at2759"/>
<comment type="domain">
    <text evidence="5">The RxLR-dEER motif acts to carry the protein into the host cell cytoplasm through binding to cell surface phosphatidylinositol-3-phosphate.</text>
</comment>
<dbReference type="InterPro" id="IPR031825">
    <property type="entry name" value="RXLR"/>
</dbReference>
<comment type="similarity">
    <text evidence="2 5">Belongs to the RxLR effector family.</text>
</comment>
<comment type="subcellular location">
    <subcellularLocation>
        <location evidence="1 5">Secreted</location>
    </subcellularLocation>
</comment>
<name>A0A2P4X464_9STRA</name>
<evidence type="ECO:0000256" key="1">
    <source>
        <dbReference type="ARBA" id="ARBA00004613"/>
    </source>
</evidence>
<protein>
    <recommendedName>
        <fullName evidence="5">RxLR effector protein</fullName>
    </recommendedName>
</protein>
<evidence type="ECO:0000256" key="5">
    <source>
        <dbReference type="RuleBase" id="RU367124"/>
    </source>
</evidence>
<keyword evidence="4 5" id="KW-0732">Signal</keyword>
<dbReference type="GO" id="GO:0005576">
    <property type="term" value="C:extracellular region"/>
    <property type="evidence" value="ECO:0007669"/>
    <property type="project" value="UniProtKB-SubCell"/>
</dbReference>
<accession>A0A2P4X464</accession>
<reference evidence="6 7" key="1">
    <citation type="journal article" date="2017" name="Genome Biol. Evol.">
        <title>Phytophthora megakarya and P. palmivora, closely related causal agents of cacao black pod rot, underwent increases in genome sizes and gene numbers by different mechanisms.</title>
        <authorList>
            <person name="Ali S.S."/>
            <person name="Shao J."/>
            <person name="Lary D.J."/>
            <person name="Kronmiller B."/>
            <person name="Shen D."/>
            <person name="Strem M.D."/>
            <person name="Amoako-Attah I."/>
            <person name="Akrofi A.Y."/>
            <person name="Begoude B.A."/>
            <person name="Ten Hoopen G.M."/>
            <person name="Coulibaly K."/>
            <person name="Kebe B.I."/>
            <person name="Melnick R.L."/>
            <person name="Guiltinan M.J."/>
            <person name="Tyler B.M."/>
            <person name="Meinhardt L.W."/>
            <person name="Bailey B.A."/>
        </authorList>
    </citation>
    <scope>NUCLEOTIDE SEQUENCE [LARGE SCALE GENOMIC DNA]</scope>
    <source>
        <strain evidence="7">sbr112.9</strain>
    </source>
</reference>
<dbReference type="AlphaFoldDB" id="A0A2P4X464"/>
<feature type="signal peptide" evidence="5">
    <location>
        <begin position="1"/>
        <end position="24"/>
    </location>
</feature>
<keyword evidence="7" id="KW-1185">Reference proteome</keyword>
<dbReference type="Pfam" id="PF16810">
    <property type="entry name" value="RXLR"/>
    <property type="match status" value="1"/>
</dbReference>